<keyword evidence="8" id="KW-1185">Reference proteome</keyword>
<name>A0A4W5K5Z0_9TELE</name>
<dbReference type="InterPro" id="IPR036957">
    <property type="entry name" value="Znf_PARP_sf"/>
</dbReference>
<dbReference type="GO" id="GO:0003677">
    <property type="term" value="F:DNA binding"/>
    <property type="evidence" value="ECO:0007669"/>
    <property type="project" value="InterPro"/>
</dbReference>
<protein>
    <recommendedName>
        <fullName evidence="6">PARP-type domain-containing protein</fullName>
    </recommendedName>
</protein>
<evidence type="ECO:0000256" key="3">
    <source>
        <dbReference type="ARBA" id="ARBA00022771"/>
    </source>
</evidence>
<dbReference type="STRING" id="62062.ENSHHUP00000007411"/>
<dbReference type="Proteomes" id="UP000314982">
    <property type="component" value="Unassembled WGS sequence"/>
</dbReference>
<feature type="domain" description="PARP-type" evidence="6">
    <location>
        <begin position="1"/>
        <end position="72"/>
    </location>
</feature>
<dbReference type="Gene3D" id="3.30.1740.10">
    <property type="entry name" value="Zinc finger, PARP-type"/>
    <property type="match status" value="1"/>
</dbReference>
<reference evidence="7" key="2">
    <citation type="submission" date="2025-08" db="UniProtKB">
        <authorList>
            <consortium name="Ensembl"/>
        </authorList>
    </citation>
    <scope>IDENTIFICATION</scope>
</reference>
<sequence>MADKCKKNIAKDSLQMAIMVQSPMFDGKVPHWHHFSCFCLRAAAQSPADIAGFSDLRFEDQEKVKKAIETGGATGGQALTSNLSPSMKSSVYPCDAIEKAPPKK</sequence>
<evidence type="ECO:0000313" key="8">
    <source>
        <dbReference type="Proteomes" id="UP000314982"/>
    </source>
</evidence>
<dbReference type="GO" id="GO:0005634">
    <property type="term" value="C:nucleus"/>
    <property type="evidence" value="ECO:0007669"/>
    <property type="project" value="UniProtKB-SubCell"/>
</dbReference>
<keyword evidence="5" id="KW-0539">Nucleus</keyword>
<dbReference type="Ensembl" id="ENSHHUT00000007632.1">
    <property type="protein sequence ID" value="ENSHHUP00000007411.1"/>
    <property type="gene ID" value="ENSHHUG00000004559.1"/>
</dbReference>
<evidence type="ECO:0000256" key="2">
    <source>
        <dbReference type="ARBA" id="ARBA00022723"/>
    </source>
</evidence>
<dbReference type="GeneTree" id="ENSGT00940000156058"/>
<dbReference type="Pfam" id="PF00645">
    <property type="entry name" value="zf-PARP"/>
    <property type="match status" value="1"/>
</dbReference>
<evidence type="ECO:0000313" key="7">
    <source>
        <dbReference type="Ensembl" id="ENSHHUP00000007411.1"/>
    </source>
</evidence>
<dbReference type="PROSITE" id="PS50064">
    <property type="entry name" value="ZF_PARP_2"/>
    <property type="match status" value="1"/>
</dbReference>
<organism evidence="7 8">
    <name type="scientific">Hucho hucho</name>
    <name type="common">huchen</name>
    <dbReference type="NCBI Taxonomy" id="62062"/>
    <lineage>
        <taxon>Eukaryota</taxon>
        <taxon>Metazoa</taxon>
        <taxon>Chordata</taxon>
        <taxon>Craniata</taxon>
        <taxon>Vertebrata</taxon>
        <taxon>Euteleostomi</taxon>
        <taxon>Actinopterygii</taxon>
        <taxon>Neopterygii</taxon>
        <taxon>Teleostei</taxon>
        <taxon>Protacanthopterygii</taxon>
        <taxon>Salmoniformes</taxon>
        <taxon>Salmonidae</taxon>
        <taxon>Salmoninae</taxon>
        <taxon>Hucho</taxon>
    </lineage>
</organism>
<comment type="subcellular location">
    <subcellularLocation>
        <location evidence="1">Nucleus</location>
    </subcellularLocation>
</comment>
<keyword evidence="2" id="KW-0479">Metal-binding</keyword>
<reference evidence="7" key="3">
    <citation type="submission" date="2025-09" db="UniProtKB">
        <authorList>
            <consortium name="Ensembl"/>
        </authorList>
    </citation>
    <scope>IDENTIFICATION</scope>
</reference>
<keyword evidence="3" id="KW-0863">Zinc-finger</keyword>
<evidence type="ECO:0000259" key="6">
    <source>
        <dbReference type="PROSITE" id="PS50064"/>
    </source>
</evidence>
<accession>A0A4W5K5Z0</accession>
<evidence type="ECO:0000256" key="4">
    <source>
        <dbReference type="ARBA" id="ARBA00022833"/>
    </source>
</evidence>
<dbReference type="SMART" id="SM01336">
    <property type="entry name" value="zf-PARP"/>
    <property type="match status" value="1"/>
</dbReference>
<dbReference type="InterPro" id="IPR001510">
    <property type="entry name" value="Znf_PARP"/>
</dbReference>
<dbReference type="SUPFAM" id="SSF57716">
    <property type="entry name" value="Glucocorticoid receptor-like (DNA-binding domain)"/>
    <property type="match status" value="1"/>
</dbReference>
<keyword evidence="4" id="KW-0862">Zinc</keyword>
<evidence type="ECO:0000256" key="1">
    <source>
        <dbReference type="ARBA" id="ARBA00004123"/>
    </source>
</evidence>
<dbReference type="GO" id="GO:0008270">
    <property type="term" value="F:zinc ion binding"/>
    <property type="evidence" value="ECO:0007669"/>
    <property type="project" value="UniProtKB-KW"/>
</dbReference>
<proteinExistence type="predicted"/>
<dbReference type="AlphaFoldDB" id="A0A4W5K5Z0"/>
<evidence type="ECO:0000256" key="5">
    <source>
        <dbReference type="ARBA" id="ARBA00023242"/>
    </source>
</evidence>
<reference evidence="8" key="1">
    <citation type="submission" date="2018-06" db="EMBL/GenBank/DDBJ databases">
        <title>Genome assembly of Danube salmon.</title>
        <authorList>
            <person name="Macqueen D.J."/>
            <person name="Gundappa M.K."/>
        </authorList>
    </citation>
    <scope>NUCLEOTIDE SEQUENCE [LARGE SCALE GENOMIC DNA]</scope>
</reference>